<evidence type="ECO:0000256" key="1">
    <source>
        <dbReference type="ARBA" id="ARBA00004442"/>
    </source>
</evidence>
<protein>
    <submittedName>
        <fullName evidence="7">OmpA/MotB domain protein</fullName>
    </submittedName>
</protein>
<accession>F5RA76</accession>
<feature type="domain" description="OmpA-like" evidence="6">
    <location>
        <begin position="175"/>
        <end position="292"/>
    </location>
</feature>
<evidence type="ECO:0000313" key="8">
    <source>
        <dbReference type="Proteomes" id="UP000005019"/>
    </source>
</evidence>
<dbReference type="PRINTS" id="PR01023">
    <property type="entry name" value="NAFLGMOTY"/>
</dbReference>
<name>F5RA76_METUF</name>
<dbReference type="eggNOG" id="COG2885">
    <property type="taxonomic scope" value="Bacteria"/>
</dbReference>
<keyword evidence="5" id="KW-0732">Signal</keyword>
<feature type="region of interest" description="Disordered" evidence="4">
    <location>
        <begin position="122"/>
        <end position="143"/>
    </location>
</feature>
<sequence>MNARIHRFSSPLSGVVVGALALGACSALPAPSPGAEAARIRLAQLQADPQLARRAPEALNAAESAVREAELPHQDDELAAHRLLMAERSIDIARALAERRLAEEQRERLVVQREEARLHARTRQADVARDDLSSARKDAEQSRHQAEVARAEASTAQQAGAAVQARIDELEGRPTDRGLVITLGDVLFGSGEAGLNEGVTPGLDRIAAFMEVYPERTATVEGHTDSVGRGDANLDLSQRRADAVKAYLVARGISATRIVASGMGEHMPIAPNDSASGRLRNRRVDIIIDTRSDGRR</sequence>
<dbReference type="PROSITE" id="PS51257">
    <property type="entry name" value="PROKAR_LIPOPROTEIN"/>
    <property type="match status" value="1"/>
</dbReference>
<evidence type="ECO:0000256" key="4">
    <source>
        <dbReference type="SAM" id="MobiDB-lite"/>
    </source>
</evidence>
<dbReference type="RefSeq" id="WP_008059707.1">
    <property type="nucleotide sequence ID" value="NZ_AFHG01000036.1"/>
</dbReference>
<dbReference type="PANTHER" id="PTHR30329">
    <property type="entry name" value="STATOR ELEMENT OF FLAGELLAR MOTOR COMPLEX"/>
    <property type="match status" value="1"/>
</dbReference>
<dbReference type="PRINTS" id="PR01021">
    <property type="entry name" value="OMPADOMAIN"/>
</dbReference>
<dbReference type="GO" id="GO:0009279">
    <property type="term" value="C:cell outer membrane"/>
    <property type="evidence" value="ECO:0007669"/>
    <property type="project" value="UniProtKB-SubCell"/>
</dbReference>
<feature type="signal peptide" evidence="5">
    <location>
        <begin position="1"/>
        <end position="29"/>
    </location>
</feature>
<organism evidence="7 8">
    <name type="scientific">Methyloversatilis universalis (strain ATCC BAA-1314 / DSM 25237 / JCM 13912 / CCUG 52030 / FAM5)</name>
    <dbReference type="NCBI Taxonomy" id="1000565"/>
    <lineage>
        <taxon>Bacteria</taxon>
        <taxon>Pseudomonadati</taxon>
        <taxon>Pseudomonadota</taxon>
        <taxon>Betaproteobacteria</taxon>
        <taxon>Nitrosomonadales</taxon>
        <taxon>Sterolibacteriaceae</taxon>
        <taxon>Methyloversatilis</taxon>
    </lineage>
</organism>
<reference evidence="7 8" key="1">
    <citation type="journal article" date="2011" name="J. Bacteriol.">
        <title>Genome sequence of Methyloversatilis universalis FAM5T, a methylotrophic representative of the order Rhodocyclales.</title>
        <authorList>
            <person name="Kittichotirat W."/>
            <person name="Good N.M."/>
            <person name="Hall R."/>
            <person name="Bringel F."/>
            <person name="Lajus A."/>
            <person name="Medigue C."/>
            <person name="Smalley N.E."/>
            <person name="Beck D."/>
            <person name="Bumgarner R."/>
            <person name="Vuilleumier S."/>
            <person name="Kalyuzhnaya M.G."/>
        </authorList>
    </citation>
    <scope>NUCLEOTIDE SEQUENCE [LARGE SCALE GENOMIC DNA]</scope>
    <source>
        <strain evidence="8">ATCC BAA-1314 / JCM 13912 / FAM5</strain>
    </source>
</reference>
<dbReference type="AlphaFoldDB" id="F5RA76"/>
<dbReference type="InterPro" id="IPR006665">
    <property type="entry name" value="OmpA-like"/>
</dbReference>
<dbReference type="OrthoDB" id="9782229at2"/>
<dbReference type="InterPro" id="IPR036737">
    <property type="entry name" value="OmpA-like_sf"/>
</dbReference>
<comment type="caution">
    <text evidence="7">The sequence shown here is derived from an EMBL/GenBank/DDBJ whole genome shotgun (WGS) entry which is preliminary data.</text>
</comment>
<dbReference type="CDD" id="cd07185">
    <property type="entry name" value="OmpA_C-like"/>
    <property type="match status" value="1"/>
</dbReference>
<keyword evidence="8" id="KW-1185">Reference proteome</keyword>
<keyword evidence="2 3" id="KW-0472">Membrane</keyword>
<proteinExistence type="predicted"/>
<dbReference type="STRING" id="1000565.METUNv1_01156"/>
<dbReference type="SUPFAM" id="SSF103088">
    <property type="entry name" value="OmpA-like"/>
    <property type="match status" value="1"/>
</dbReference>
<evidence type="ECO:0000259" key="6">
    <source>
        <dbReference type="PROSITE" id="PS51123"/>
    </source>
</evidence>
<feature type="chain" id="PRO_5003330867" evidence="5">
    <location>
        <begin position="30"/>
        <end position="296"/>
    </location>
</feature>
<dbReference type="InterPro" id="IPR050330">
    <property type="entry name" value="Bact_OuterMem_StrucFunc"/>
</dbReference>
<evidence type="ECO:0000256" key="2">
    <source>
        <dbReference type="ARBA" id="ARBA00023136"/>
    </source>
</evidence>
<dbReference type="EMBL" id="AFHG01000036">
    <property type="protein sequence ID" value="EGK72392.1"/>
    <property type="molecule type" value="Genomic_DNA"/>
</dbReference>
<gene>
    <name evidence="7" type="ORF">METUNv1_01156</name>
</gene>
<evidence type="ECO:0000313" key="7">
    <source>
        <dbReference type="EMBL" id="EGK72392.1"/>
    </source>
</evidence>
<evidence type="ECO:0000256" key="5">
    <source>
        <dbReference type="SAM" id="SignalP"/>
    </source>
</evidence>
<dbReference type="PANTHER" id="PTHR30329:SF20">
    <property type="entry name" value="EXPORTED PROTEIN"/>
    <property type="match status" value="1"/>
</dbReference>
<comment type="subcellular location">
    <subcellularLocation>
        <location evidence="1">Cell outer membrane</location>
    </subcellularLocation>
</comment>
<dbReference type="InterPro" id="IPR006664">
    <property type="entry name" value="OMP_bac"/>
</dbReference>
<dbReference type="Pfam" id="PF00691">
    <property type="entry name" value="OmpA"/>
    <property type="match status" value="1"/>
</dbReference>
<dbReference type="PROSITE" id="PS51123">
    <property type="entry name" value="OMPA_2"/>
    <property type="match status" value="1"/>
</dbReference>
<evidence type="ECO:0000256" key="3">
    <source>
        <dbReference type="PROSITE-ProRule" id="PRU00473"/>
    </source>
</evidence>
<dbReference type="Proteomes" id="UP000005019">
    <property type="component" value="Unassembled WGS sequence"/>
</dbReference>
<dbReference type="Gene3D" id="3.30.1330.60">
    <property type="entry name" value="OmpA-like domain"/>
    <property type="match status" value="1"/>
</dbReference>